<keyword evidence="1" id="KW-1133">Transmembrane helix</keyword>
<dbReference type="Proteomes" id="UP001465153">
    <property type="component" value="Unassembled WGS sequence"/>
</dbReference>
<evidence type="ECO:0000313" key="3">
    <source>
        <dbReference type="Proteomes" id="UP001465153"/>
    </source>
</evidence>
<sequence length="186" mass="20968">MNSLLPNGIQAQAPADGNADPIPQLNDIILPEQLYSYSLAPGWFLVALAVIAIAVIVLLVWQKQQFKNRFKKLALKELNNWHTANKNAAISADVLRHLNELLKRYVITVSGRKKVANLYGNQWQHFLMENGGVEESFAHMLAHDQYRNNAQFNQPLGDLVSQCQRFINTYNPELSDQSTQEGIVNA</sequence>
<gene>
    <name evidence="2" type="ORF">NBRC116591_24390</name>
</gene>
<name>A0ABQ0AAF4_9GAMM</name>
<dbReference type="InterPro" id="IPR025489">
    <property type="entry name" value="DUF4381"/>
</dbReference>
<organism evidence="2 3">
    <name type="scientific">Sessilibacter corallicola</name>
    <dbReference type="NCBI Taxonomy" id="2904075"/>
    <lineage>
        <taxon>Bacteria</taxon>
        <taxon>Pseudomonadati</taxon>
        <taxon>Pseudomonadota</taxon>
        <taxon>Gammaproteobacteria</taxon>
        <taxon>Cellvibrionales</taxon>
        <taxon>Cellvibrionaceae</taxon>
        <taxon>Sessilibacter</taxon>
    </lineage>
</organism>
<keyword evidence="3" id="KW-1185">Reference proteome</keyword>
<reference evidence="2 3" key="1">
    <citation type="submission" date="2024-04" db="EMBL/GenBank/DDBJ databases">
        <title>Draft genome sequence of Sessilibacter corallicola NBRC 116591.</title>
        <authorList>
            <person name="Miyakawa T."/>
            <person name="Kusuya Y."/>
            <person name="Miura T."/>
        </authorList>
    </citation>
    <scope>NUCLEOTIDE SEQUENCE [LARGE SCALE GENOMIC DNA]</scope>
    <source>
        <strain evidence="2 3">KU-00831-HH</strain>
    </source>
</reference>
<dbReference type="EMBL" id="BAABWN010000007">
    <property type="protein sequence ID" value="GAA6168628.1"/>
    <property type="molecule type" value="Genomic_DNA"/>
</dbReference>
<protein>
    <recommendedName>
        <fullName evidence="4">DUF4381 domain-containing protein</fullName>
    </recommendedName>
</protein>
<evidence type="ECO:0000256" key="1">
    <source>
        <dbReference type="SAM" id="Phobius"/>
    </source>
</evidence>
<evidence type="ECO:0000313" key="2">
    <source>
        <dbReference type="EMBL" id="GAA6168628.1"/>
    </source>
</evidence>
<dbReference type="Pfam" id="PF14316">
    <property type="entry name" value="DUF4381"/>
    <property type="match status" value="1"/>
</dbReference>
<proteinExistence type="predicted"/>
<dbReference type="RefSeq" id="WP_353303355.1">
    <property type="nucleotide sequence ID" value="NZ_BAABWN010000007.1"/>
</dbReference>
<evidence type="ECO:0008006" key="4">
    <source>
        <dbReference type="Google" id="ProtNLM"/>
    </source>
</evidence>
<keyword evidence="1" id="KW-0472">Membrane</keyword>
<feature type="transmembrane region" description="Helical" evidence="1">
    <location>
        <begin position="40"/>
        <end position="61"/>
    </location>
</feature>
<accession>A0ABQ0AAF4</accession>
<comment type="caution">
    <text evidence="2">The sequence shown here is derived from an EMBL/GenBank/DDBJ whole genome shotgun (WGS) entry which is preliminary data.</text>
</comment>
<keyword evidence="1" id="KW-0812">Transmembrane</keyword>